<dbReference type="InterPro" id="IPR005366">
    <property type="entry name" value="EMC8/9"/>
</dbReference>
<sequence>MLSPMKHGLQDKKQPELYWHRAKHRTESTSHTKKCTPPATCAEMAMGGLDMATALAPPLARSLEPRGRSRQACRDRARAPPQPPARTGRRRSRVGRAPQPREHPRPRVARRVLREEGLAAEARDAFKPAASIDPNLAVVGYYHANPRRDDAELPPVAKRVEDHMFRYFSRSAVLLVDNKKLEEAVKGKTRDPLVQIKMAIRHDYQEVLLLEGQMATSVERSSNGSLRLQRVPPTQFVETLVTEADRALLWGKRLHMYRRFYAVKGDSHYRSV</sequence>
<dbReference type="Proteomes" id="UP000324897">
    <property type="component" value="Chromosome 4"/>
</dbReference>
<evidence type="ECO:0000313" key="2">
    <source>
        <dbReference type="EMBL" id="TVU40215.1"/>
    </source>
</evidence>
<dbReference type="GO" id="GO:0072546">
    <property type="term" value="C:EMC complex"/>
    <property type="evidence" value="ECO:0007669"/>
    <property type="project" value="InterPro"/>
</dbReference>
<evidence type="ECO:0000313" key="3">
    <source>
        <dbReference type="Proteomes" id="UP000324897"/>
    </source>
</evidence>
<protein>
    <submittedName>
        <fullName evidence="2">Uncharacterized protein</fullName>
    </submittedName>
</protein>
<feature type="non-terminal residue" evidence="2">
    <location>
        <position position="1"/>
    </location>
</feature>
<organism evidence="2 3">
    <name type="scientific">Eragrostis curvula</name>
    <name type="common">weeping love grass</name>
    <dbReference type="NCBI Taxonomy" id="38414"/>
    <lineage>
        <taxon>Eukaryota</taxon>
        <taxon>Viridiplantae</taxon>
        <taxon>Streptophyta</taxon>
        <taxon>Embryophyta</taxon>
        <taxon>Tracheophyta</taxon>
        <taxon>Spermatophyta</taxon>
        <taxon>Magnoliopsida</taxon>
        <taxon>Liliopsida</taxon>
        <taxon>Poales</taxon>
        <taxon>Poaceae</taxon>
        <taxon>PACMAD clade</taxon>
        <taxon>Chloridoideae</taxon>
        <taxon>Eragrostideae</taxon>
        <taxon>Eragrostidinae</taxon>
        <taxon>Eragrostis</taxon>
    </lineage>
</organism>
<name>A0A5J9VX65_9POAL</name>
<dbReference type="Pfam" id="PF03665">
    <property type="entry name" value="UPF0172"/>
    <property type="match status" value="1"/>
</dbReference>
<feature type="compositionally biased region" description="Basic and acidic residues" evidence="1">
    <location>
        <begin position="8"/>
        <end position="30"/>
    </location>
</feature>
<dbReference type="AlphaFoldDB" id="A0A5J9VX65"/>
<feature type="region of interest" description="Disordered" evidence="1">
    <location>
        <begin position="1"/>
        <end position="37"/>
    </location>
</feature>
<accession>A0A5J9VX65</accession>
<dbReference type="EMBL" id="RWGY01000007">
    <property type="protein sequence ID" value="TVU40215.1"/>
    <property type="molecule type" value="Genomic_DNA"/>
</dbReference>
<feature type="compositionally biased region" description="Basic and acidic residues" evidence="1">
    <location>
        <begin position="63"/>
        <end position="78"/>
    </location>
</feature>
<dbReference type="Gramene" id="TVU40215">
    <property type="protein sequence ID" value="TVU40215"/>
    <property type="gene ID" value="EJB05_13667"/>
</dbReference>
<feature type="region of interest" description="Disordered" evidence="1">
    <location>
        <begin position="52"/>
        <end position="112"/>
    </location>
</feature>
<gene>
    <name evidence="2" type="ORF">EJB05_13667</name>
</gene>
<evidence type="ECO:0000256" key="1">
    <source>
        <dbReference type="SAM" id="MobiDB-lite"/>
    </source>
</evidence>
<comment type="caution">
    <text evidence="2">The sequence shown here is derived from an EMBL/GenBank/DDBJ whole genome shotgun (WGS) entry which is preliminary data.</text>
</comment>
<keyword evidence="3" id="KW-1185">Reference proteome</keyword>
<reference evidence="2 3" key="1">
    <citation type="journal article" date="2019" name="Sci. Rep.">
        <title>A high-quality genome of Eragrostis curvula grass provides insights into Poaceae evolution and supports new strategies to enhance forage quality.</title>
        <authorList>
            <person name="Carballo J."/>
            <person name="Santos B.A.C.M."/>
            <person name="Zappacosta D."/>
            <person name="Garbus I."/>
            <person name="Selva J.P."/>
            <person name="Gallo C.A."/>
            <person name="Diaz A."/>
            <person name="Albertini E."/>
            <person name="Caccamo M."/>
            <person name="Echenique V."/>
        </authorList>
    </citation>
    <scope>NUCLEOTIDE SEQUENCE [LARGE SCALE GENOMIC DNA]</scope>
    <source>
        <strain evidence="3">cv. Victoria</strain>
        <tissue evidence="2">Leaf</tissue>
    </source>
</reference>
<proteinExistence type="predicted"/>